<keyword evidence="2" id="KW-1185">Reference proteome</keyword>
<dbReference type="RefSeq" id="WP_204701335.1">
    <property type="nucleotide sequence ID" value="NZ_JAFBDQ010000006.1"/>
</dbReference>
<sequence>MNDKLNHLIKDYVSNYKDLKDTETDWRDPVIGIADADDPMFLELKEVISSSHALPTDFIDDAKSVIVFFLPFEEEVVKSNIQDKQSSKKWDYAKIETNNLIEDLIDYMQAEIEKMGYKATSSKDLPPTYNYDEEELISDWSHRHVGYITGMGTFGINNMFITDQGSCGRMGSIVTNLSLKPTERDDQENCLYKYNGKCKVCVDRCVVNAISTENKDGFVDREKCYEHIYEDPPEYSKGVGDACGKCKSGVPCSTTNPVKELIKKDN</sequence>
<dbReference type="PANTHER" id="PTHR42827">
    <property type="entry name" value="IRON-SULFUR CLUSTER-BINDING PROTEIN-RELATED"/>
    <property type="match status" value="1"/>
</dbReference>
<dbReference type="PANTHER" id="PTHR42827:SF1">
    <property type="entry name" value="IRON-SULFUR CLUSTER-BINDING PROTEIN"/>
    <property type="match status" value="1"/>
</dbReference>
<organism evidence="1 2">
    <name type="scientific">Halanaerobacter jeridensis</name>
    <dbReference type="NCBI Taxonomy" id="706427"/>
    <lineage>
        <taxon>Bacteria</taxon>
        <taxon>Bacillati</taxon>
        <taxon>Bacillota</taxon>
        <taxon>Clostridia</taxon>
        <taxon>Halanaerobiales</taxon>
        <taxon>Halobacteroidaceae</taxon>
        <taxon>Halanaerobacter</taxon>
    </lineage>
</organism>
<evidence type="ECO:0000313" key="2">
    <source>
        <dbReference type="Proteomes" id="UP000774000"/>
    </source>
</evidence>
<comment type="caution">
    <text evidence="1">The sequence shown here is derived from an EMBL/GenBank/DDBJ whole genome shotgun (WGS) entry which is preliminary data.</text>
</comment>
<dbReference type="Proteomes" id="UP000774000">
    <property type="component" value="Unassembled WGS sequence"/>
</dbReference>
<protein>
    <submittedName>
        <fullName evidence="1">Epoxyqueuosine reductase QueG</fullName>
    </submittedName>
</protein>
<gene>
    <name evidence="1" type="ORF">JOC47_001403</name>
</gene>
<proteinExistence type="predicted"/>
<dbReference type="EMBL" id="JAFBDQ010000006">
    <property type="protein sequence ID" value="MBM7556552.1"/>
    <property type="molecule type" value="Genomic_DNA"/>
</dbReference>
<dbReference type="AlphaFoldDB" id="A0A939BP53"/>
<evidence type="ECO:0000313" key="1">
    <source>
        <dbReference type="EMBL" id="MBM7556552.1"/>
    </source>
</evidence>
<reference evidence="1" key="1">
    <citation type="submission" date="2021-01" db="EMBL/GenBank/DDBJ databases">
        <title>Genomic Encyclopedia of Type Strains, Phase IV (KMG-IV): sequencing the most valuable type-strain genomes for metagenomic binning, comparative biology and taxonomic classification.</title>
        <authorList>
            <person name="Goeker M."/>
        </authorList>
    </citation>
    <scope>NUCLEOTIDE SEQUENCE</scope>
    <source>
        <strain evidence="1">DSM 23230</strain>
    </source>
</reference>
<name>A0A939BP53_9FIRM</name>
<accession>A0A939BP53</accession>